<name>A0A1B2EKA9_9HYPH</name>
<dbReference type="Pfam" id="PF00406">
    <property type="entry name" value="ADK"/>
    <property type="match status" value="1"/>
</dbReference>
<feature type="binding site" evidence="5">
    <location>
        <position position="92"/>
    </location>
    <ligand>
        <name>AMP</name>
        <dbReference type="ChEBI" id="CHEBI:456215"/>
    </ligand>
</feature>
<dbReference type="InterPro" id="IPR033690">
    <property type="entry name" value="Adenylat_kinase_CS"/>
</dbReference>
<feature type="binding site" evidence="5">
    <location>
        <begin position="10"/>
        <end position="15"/>
    </location>
    <ligand>
        <name>ATP</name>
        <dbReference type="ChEBI" id="CHEBI:30616"/>
    </ligand>
</feature>
<feature type="binding site" evidence="5">
    <location>
        <position position="139"/>
    </location>
    <ligand>
        <name>AMP</name>
        <dbReference type="ChEBI" id="CHEBI:456215"/>
    </ligand>
</feature>
<dbReference type="EC" id="2.7.4.3" evidence="5 7"/>
<dbReference type="PRINTS" id="PR00094">
    <property type="entry name" value="ADENYLTKNASE"/>
</dbReference>
<dbReference type="NCBIfam" id="NF011104">
    <property type="entry name" value="PRK14531.1"/>
    <property type="match status" value="1"/>
</dbReference>
<comment type="subunit">
    <text evidence="5 7">Monomer.</text>
</comment>
<feature type="binding site" evidence="5">
    <location>
        <position position="150"/>
    </location>
    <ligand>
        <name>AMP</name>
        <dbReference type="ChEBI" id="CHEBI:456215"/>
    </ligand>
</feature>
<proteinExistence type="inferred from homology"/>
<keyword evidence="5 7" id="KW-0067">ATP-binding</keyword>
<evidence type="ECO:0000256" key="7">
    <source>
        <dbReference type="RuleBase" id="RU003331"/>
    </source>
</evidence>
<dbReference type="GO" id="GO:0005737">
    <property type="term" value="C:cytoplasm"/>
    <property type="evidence" value="ECO:0007669"/>
    <property type="project" value="UniProtKB-SubCell"/>
</dbReference>
<dbReference type="KEGG" id="moc:BB934_21020"/>
<dbReference type="GO" id="GO:0044209">
    <property type="term" value="P:AMP salvage"/>
    <property type="evidence" value="ECO:0007669"/>
    <property type="project" value="UniProtKB-UniRule"/>
</dbReference>
<dbReference type="HAMAP" id="MF_00235">
    <property type="entry name" value="Adenylate_kinase_Adk"/>
    <property type="match status" value="1"/>
</dbReference>
<keyword evidence="4 5" id="KW-0418">Kinase</keyword>
<feature type="binding site" evidence="5">
    <location>
        <position position="31"/>
    </location>
    <ligand>
        <name>AMP</name>
        <dbReference type="ChEBI" id="CHEBI:456215"/>
    </ligand>
</feature>
<dbReference type="Gene3D" id="3.40.50.300">
    <property type="entry name" value="P-loop containing nucleotide triphosphate hydrolases"/>
    <property type="match status" value="1"/>
</dbReference>
<comment type="caution">
    <text evidence="5">Lacks conserved residue(s) required for the propagation of feature annotation.</text>
</comment>
<dbReference type="OrthoDB" id="9805030at2"/>
<keyword evidence="2 5" id="KW-0545">Nucleotide biosynthesis</keyword>
<dbReference type="NCBIfam" id="NF011105">
    <property type="entry name" value="PRK14532.1"/>
    <property type="match status" value="1"/>
</dbReference>
<dbReference type="InterPro" id="IPR000850">
    <property type="entry name" value="Adenylat/UMP-CMP_kin"/>
</dbReference>
<accession>A0A1B2EKA9</accession>
<feature type="binding site" evidence="5">
    <location>
        <position position="36"/>
    </location>
    <ligand>
        <name>AMP</name>
        <dbReference type="ChEBI" id="CHEBI:456215"/>
    </ligand>
</feature>
<dbReference type="PROSITE" id="PS00113">
    <property type="entry name" value="ADENYLATE_KINASE"/>
    <property type="match status" value="1"/>
</dbReference>
<reference evidence="8" key="1">
    <citation type="submission" date="2016-07" db="EMBL/GenBank/DDBJ databases">
        <title>Microvirga ossetica sp. nov. a new species of rhizobia isolated from root nodules of the legume species Vicia alpestris Steven originated from North Ossetia region in the Caucasus.</title>
        <authorList>
            <person name="Safronova V.I."/>
            <person name="Kuznetsova I.G."/>
            <person name="Sazanova A.L."/>
            <person name="Belimov A."/>
            <person name="Andronov E."/>
            <person name="Osledkin Y.S."/>
            <person name="Onishchuk O.P."/>
            <person name="Kurchak O.N."/>
            <person name="Shaposhnikov A.I."/>
            <person name="Willems A."/>
            <person name="Tikhonovich I.A."/>
        </authorList>
    </citation>
    <scope>NUCLEOTIDE SEQUENCE [LARGE SCALE GENOMIC DNA]</scope>
    <source>
        <strain evidence="8">V5/3M</strain>
    </source>
</reference>
<dbReference type="NCBIfam" id="NF011101">
    <property type="entry name" value="PRK14528.1"/>
    <property type="match status" value="1"/>
</dbReference>
<dbReference type="GO" id="GO:0005524">
    <property type="term" value="F:ATP binding"/>
    <property type="evidence" value="ECO:0007669"/>
    <property type="project" value="UniProtKB-UniRule"/>
</dbReference>
<dbReference type="SUPFAM" id="SSF52540">
    <property type="entry name" value="P-loop containing nucleoside triphosphate hydrolases"/>
    <property type="match status" value="1"/>
</dbReference>
<evidence type="ECO:0000256" key="4">
    <source>
        <dbReference type="ARBA" id="ARBA00022777"/>
    </source>
</evidence>
<dbReference type="NCBIfam" id="TIGR01351">
    <property type="entry name" value="adk"/>
    <property type="match status" value="1"/>
</dbReference>
<evidence type="ECO:0000256" key="5">
    <source>
        <dbReference type="HAMAP-Rule" id="MF_00235"/>
    </source>
</evidence>
<dbReference type="NCBIfam" id="NF011100">
    <property type="entry name" value="PRK14527.1"/>
    <property type="match status" value="1"/>
</dbReference>
<keyword evidence="5" id="KW-0963">Cytoplasm</keyword>
<dbReference type="NCBIfam" id="NF001381">
    <property type="entry name" value="PRK00279.1-3"/>
    <property type="match status" value="1"/>
</dbReference>
<evidence type="ECO:0000256" key="2">
    <source>
        <dbReference type="ARBA" id="ARBA00022727"/>
    </source>
</evidence>
<dbReference type="EMBL" id="CP016616">
    <property type="protein sequence ID" value="ANY80410.1"/>
    <property type="molecule type" value="Genomic_DNA"/>
</dbReference>
<comment type="function">
    <text evidence="5">Catalyzes the reversible transfer of the terminal phosphate group between ATP and AMP. Plays an important role in cellular energy homeostasis and in adenine nucleotide metabolism.</text>
</comment>
<evidence type="ECO:0000256" key="1">
    <source>
        <dbReference type="ARBA" id="ARBA00022679"/>
    </source>
</evidence>
<keyword evidence="3 5" id="KW-0547">Nucleotide-binding</keyword>
<dbReference type="UniPathway" id="UPA00588">
    <property type="reaction ID" value="UER00649"/>
</dbReference>
<comment type="pathway">
    <text evidence="5">Purine metabolism; AMP biosynthesis via salvage pathway; AMP from ADP: step 1/1.</text>
</comment>
<dbReference type="GO" id="GO:0004017">
    <property type="term" value="F:AMP kinase activity"/>
    <property type="evidence" value="ECO:0007669"/>
    <property type="project" value="UniProtKB-UniRule"/>
</dbReference>
<dbReference type="PANTHER" id="PTHR23359">
    <property type="entry name" value="NUCLEOTIDE KINASE"/>
    <property type="match status" value="1"/>
</dbReference>
<feature type="region of interest" description="NMP" evidence="5">
    <location>
        <begin position="30"/>
        <end position="59"/>
    </location>
</feature>
<protein>
    <recommendedName>
        <fullName evidence="5 7">Adenylate kinase</fullName>
        <shortName evidence="5">AK</shortName>
        <ecNumber evidence="5 7">2.7.4.3</ecNumber>
    </recommendedName>
    <alternativeName>
        <fullName evidence="5">ATP-AMP transphosphorylase</fullName>
    </alternativeName>
    <alternativeName>
        <fullName evidence="5">ATP:AMP phosphotransferase</fullName>
    </alternativeName>
    <alternativeName>
        <fullName evidence="5">Adenylate monophosphate kinase</fullName>
    </alternativeName>
</protein>
<comment type="subcellular location">
    <subcellularLocation>
        <location evidence="5 7">Cytoplasm</location>
    </subcellularLocation>
</comment>
<dbReference type="InterPro" id="IPR006259">
    <property type="entry name" value="Adenyl_kin_sub"/>
</dbReference>
<gene>
    <name evidence="5" type="primary">adk</name>
    <name evidence="8" type="ORF">BB934_21020</name>
</gene>
<sequence length="193" mass="20859">MRIILLGPPGAGKGTQAVRLVERLGIPQLSTGDMLRAAVAAGTPVGLQAKAVMDRGDLVSDDIVVGIIADRIEEADAKPGFILDGFPRTVAQAEAFDRMLSDKGLKLDAVIEFKVNEAELVERIVKRAKDTEARGEPVRKDDNPDVFKTRLEAYRKQTAPLSAYYEGKGMLKTADGMEPIDEVTEAIKGILGR</sequence>
<comment type="catalytic activity">
    <reaction evidence="5 7">
        <text>AMP + ATP = 2 ADP</text>
        <dbReference type="Rhea" id="RHEA:12973"/>
        <dbReference type="ChEBI" id="CHEBI:30616"/>
        <dbReference type="ChEBI" id="CHEBI:456215"/>
        <dbReference type="ChEBI" id="CHEBI:456216"/>
        <dbReference type="EC" id="2.7.4.3"/>
    </reaction>
</comment>
<comment type="similarity">
    <text evidence="5 6">Belongs to the adenylate kinase family.</text>
</comment>
<keyword evidence="1 5" id="KW-0808">Transferase</keyword>
<dbReference type="AlphaFoldDB" id="A0A1B2EKA9"/>
<feature type="binding site" evidence="5">
    <location>
        <begin position="85"/>
        <end position="88"/>
    </location>
    <ligand>
        <name>AMP</name>
        <dbReference type="ChEBI" id="CHEBI:456215"/>
    </ligand>
</feature>
<evidence type="ECO:0000256" key="6">
    <source>
        <dbReference type="RuleBase" id="RU003330"/>
    </source>
</evidence>
<evidence type="ECO:0000313" key="8">
    <source>
        <dbReference type="EMBL" id="ANY80410.1"/>
    </source>
</evidence>
<evidence type="ECO:0000256" key="3">
    <source>
        <dbReference type="ARBA" id="ARBA00022741"/>
    </source>
</evidence>
<organism evidence="8">
    <name type="scientific">Microvirga ossetica</name>
    <dbReference type="NCBI Taxonomy" id="1882682"/>
    <lineage>
        <taxon>Bacteria</taxon>
        <taxon>Pseudomonadati</taxon>
        <taxon>Pseudomonadota</taxon>
        <taxon>Alphaproteobacteria</taxon>
        <taxon>Hyphomicrobiales</taxon>
        <taxon>Methylobacteriaceae</taxon>
        <taxon>Microvirga</taxon>
    </lineage>
</organism>
<dbReference type="CDD" id="cd01428">
    <property type="entry name" value="ADK"/>
    <property type="match status" value="1"/>
</dbReference>
<feature type="binding site" evidence="5">
    <location>
        <position position="178"/>
    </location>
    <ligand>
        <name>ATP</name>
        <dbReference type="ChEBI" id="CHEBI:30616"/>
    </ligand>
</feature>
<feature type="binding site" evidence="5">
    <location>
        <begin position="57"/>
        <end position="59"/>
    </location>
    <ligand>
        <name>AMP</name>
        <dbReference type="ChEBI" id="CHEBI:456215"/>
    </ligand>
</feature>
<dbReference type="RefSeq" id="WP_099511407.1">
    <property type="nucleotide sequence ID" value="NZ_CP016616.1"/>
</dbReference>
<comment type="domain">
    <text evidence="5">Consists of three domains, a large central CORE domain and two small peripheral domains, NMPbind and LID, which undergo movements during catalysis. The LID domain closes over the site of phosphoryl transfer upon ATP binding. Assembling and dissambling the active center during each catalytic cycle provides an effective means to prevent ATP hydrolysis.</text>
</comment>
<dbReference type="InterPro" id="IPR027417">
    <property type="entry name" value="P-loop_NTPase"/>
</dbReference>
<feature type="binding site" evidence="5">
    <location>
        <position position="127"/>
    </location>
    <ligand>
        <name>ATP</name>
        <dbReference type="ChEBI" id="CHEBI:30616"/>
    </ligand>
</feature>